<proteinExistence type="predicted"/>
<evidence type="ECO:0000256" key="1">
    <source>
        <dbReference type="SAM" id="MobiDB-lite"/>
    </source>
</evidence>
<dbReference type="EMBL" id="KZ613813">
    <property type="protein sequence ID" value="PMD59665.1"/>
    <property type="molecule type" value="Genomic_DNA"/>
</dbReference>
<feature type="region of interest" description="Disordered" evidence="1">
    <location>
        <begin position="96"/>
        <end position="120"/>
    </location>
</feature>
<name>A0A2J6T9I6_9HELO</name>
<evidence type="ECO:0000313" key="3">
    <source>
        <dbReference type="EMBL" id="PMD59665.1"/>
    </source>
</evidence>
<accession>A0A2J6T9I6</accession>
<evidence type="ECO:0000256" key="2">
    <source>
        <dbReference type="SAM" id="Phobius"/>
    </source>
</evidence>
<dbReference type="RefSeq" id="XP_024736569.1">
    <property type="nucleotide sequence ID" value="XM_024872577.1"/>
</dbReference>
<feature type="transmembrane region" description="Helical" evidence="2">
    <location>
        <begin position="61"/>
        <end position="78"/>
    </location>
</feature>
<dbReference type="InParanoid" id="A0A2J6T9I6"/>
<keyword evidence="4" id="KW-1185">Reference proteome</keyword>
<reference evidence="3 4" key="1">
    <citation type="submission" date="2016-04" db="EMBL/GenBank/DDBJ databases">
        <title>A degradative enzymes factory behind the ericoid mycorrhizal symbiosis.</title>
        <authorList>
            <consortium name="DOE Joint Genome Institute"/>
            <person name="Martino E."/>
            <person name="Morin E."/>
            <person name="Grelet G."/>
            <person name="Kuo A."/>
            <person name="Kohler A."/>
            <person name="Daghino S."/>
            <person name="Barry K."/>
            <person name="Choi C."/>
            <person name="Cichocki N."/>
            <person name="Clum A."/>
            <person name="Copeland A."/>
            <person name="Hainaut M."/>
            <person name="Haridas S."/>
            <person name="Labutti K."/>
            <person name="Lindquist E."/>
            <person name="Lipzen A."/>
            <person name="Khouja H.-R."/>
            <person name="Murat C."/>
            <person name="Ohm R."/>
            <person name="Olson A."/>
            <person name="Spatafora J."/>
            <person name="Veneault-Fourrey C."/>
            <person name="Henrissat B."/>
            <person name="Grigoriev I."/>
            <person name="Martin F."/>
            <person name="Perotto S."/>
        </authorList>
    </citation>
    <scope>NUCLEOTIDE SEQUENCE [LARGE SCALE GENOMIC DNA]</scope>
    <source>
        <strain evidence="3 4">E</strain>
    </source>
</reference>
<keyword evidence="2" id="KW-0472">Membrane</keyword>
<dbReference type="AlphaFoldDB" id="A0A2J6T9I6"/>
<dbReference type="Proteomes" id="UP000235371">
    <property type="component" value="Unassembled WGS sequence"/>
</dbReference>
<sequence>MSSTAPETLSLCTWGCLLRACRGTCTELSPGSSTVSDAFCRFDRRVGMGASAGVGVVYRDPVLWLATLWICAVLFVILPPRVLREVSFGGRGDNARGCDTRSEAGASAIPGSGSGSGLRPNIRTNSACSSLLTPQASQVRCCVSSSFWVSGIFIGGSFLHRF</sequence>
<dbReference type="GeneID" id="36580657"/>
<protein>
    <submittedName>
        <fullName evidence="3">Uncharacterized protein</fullName>
    </submittedName>
</protein>
<organism evidence="3 4">
    <name type="scientific">Hyaloscypha bicolor E</name>
    <dbReference type="NCBI Taxonomy" id="1095630"/>
    <lineage>
        <taxon>Eukaryota</taxon>
        <taxon>Fungi</taxon>
        <taxon>Dikarya</taxon>
        <taxon>Ascomycota</taxon>
        <taxon>Pezizomycotina</taxon>
        <taxon>Leotiomycetes</taxon>
        <taxon>Helotiales</taxon>
        <taxon>Hyaloscyphaceae</taxon>
        <taxon>Hyaloscypha</taxon>
        <taxon>Hyaloscypha bicolor</taxon>
    </lineage>
</organism>
<keyword evidence="2" id="KW-1133">Transmembrane helix</keyword>
<keyword evidence="2" id="KW-0812">Transmembrane</keyword>
<gene>
    <name evidence="3" type="ORF">K444DRAFT_407394</name>
</gene>
<evidence type="ECO:0000313" key="4">
    <source>
        <dbReference type="Proteomes" id="UP000235371"/>
    </source>
</evidence>